<feature type="transmembrane region" description="Helical" evidence="13">
    <location>
        <begin position="134"/>
        <end position="158"/>
    </location>
</feature>
<dbReference type="PANTHER" id="PTHR43298:SF2">
    <property type="entry name" value="FMN_FAD EXPORTER YEEO-RELATED"/>
    <property type="match status" value="1"/>
</dbReference>
<evidence type="ECO:0000256" key="5">
    <source>
        <dbReference type="ARBA" id="ARBA00022448"/>
    </source>
</evidence>
<evidence type="ECO:0000256" key="1">
    <source>
        <dbReference type="ARBA" id="ARBA00003408"/>
    </source>
</evidence>
<evidence type="ECO:0000313" key="16">
    <source>
        <dbReference type="Proteomes" id="UP000049979"/>
    </source>
</evidence>
<evidence type="ECO:0000313" key="14">
    <source>
        <dbReference type="EMBL" id="CRL35047.1"/>
    </source>
</evidence>
<dbReference type="GO" id="GO:0015297">
    <property type="term" value="F:antiporter activity"/>
    <property type="evidence" value="ECO:0007669"/>
    <property type="project" value="UniProtKB-KW"/>
</dbReference>
<keyword evidence="9 13" id="KW-1133">Transmembrane helix</keyword>
<evidence type="ECO:0000256" key="11">
    <source>
        <dbReference type="ARBA" id="ARBA00023136"/>
    </source>
</evidence>
<keyword evidence="6" id="KW-0050">Antiport</keyword>
<feature type="transmembrane region" description="Helical" evidence="13">
    <location>
        <begin position="90"/>
        <end position="114"/>
    </location>
</feature>
<dbReference type="GO" id="GO:0006811">
    <property type="term" value="P:monoatomic ion transport"/>
    <property type="evidence" value="ECO:0007669"/>
    <property type="project" value="UniProtKB-KW"/>
</dbReference>
<accession>A0A0M6WI15</accession>
<dbReference type="InterPro" id="IPR002528">
    <property type="entry name" value="MATE_fam"/>
</dbReference>
<feature type="transmembrane region" description="Helical" evidence="13">
    <location>
        <begin position="316"/>
        <end position="343"/>
    </location>
</feature>
<keyword evidence="10" id="KW-0406">Ion transport</keyword>
<dbReference type="PANTHER" id="PTHR43298">
    <property type="entry name" value="MULTIDRUG RESISTANCE PROTEIN NORM-RELATED"/>
    <property type="match status" value="1"/>
</dbReference>
<dbReference type="InterPro" id="IPR050222">
    <property type="entry name" value="MATE_MdtK"/>
</dbReference>
<feature type="transmembrane region" description="Helical" evidence="13">
    <location>
        <begin position="411"/>
        <end position="436"/>
    </location>
</feature>
<evidence type="ECO:0000256" key="8">
    <source>
        <dbReference type="ARBA" id="ARBA00022692"/>
    </source>
</evidence>
<dbReference type="STRING" id="301302.ERS852420_00873"/>
<evidence type="ECO:0000256" key="4">
    <source>
        <dbReference type="ARBA" id="ARBA00020268"/>
    </source>
</evidence>
<name>A0A0M6WI15_9FIRM</name>
<dbReference type="InterPro" id="IPR048279">
    <property type="entry name" value="MdtK-like"/>
</dbReference>
<dbReference type="CDD" id="cd13138">
    <property type="entry name" value="MATE_yoeA_like"/>
    <property type="match status" value="1"/>
</dbReference>
<dbReference type="EMBL" id="CYXV01000003">
    <property type="protein sequence ID" value="CUM81838.1"/>
    <property type="molecule type" value="Genomic_DNA"/>
</dbReference>
<organism evidence="14 16">
    <name type="scientific">Roseburia faecis</name>
    <dbReference type="NCBI Taxonomy" id="301302"/>
    <lineage>
        <taxon>Bacteria</taxon>
        <taxon>Bacillati</taxon>
        <taxon>Bacillota</taxon>
        <taxon>Clostridia</taxon>
        <taxon>Lachnospirales</taxon>
        <taxon>Lachnospiraceae</taxon>
        <taxon>Roseburia</taxon>
    </lineage>
</organism>
<gene>
    <name evidence="15" type="primary">mepA_4</name>
    <name evidence="15" type="ORF">ERS852420_00873</name>
    <name evidence="14" type="ORF">M72_22821</name>
</gene>
<feature type="transmembrane region" description="Helical" evidence="13">
    <location>
        <begin position="385"/>
        <end position="405"/>
    </location>
</feature>
<dbReference type="EMBL" id="CVRR01000008">
    <property type="protein sequence ID" value="CRL35047.1"/>
    <property type="molecule type" value="Genomic_DNA"/>
</dbReference>
<dbReference type="OrthoDB" id="9776324at2"/>
<comment type="subcellular location">
    <subcellularLocation>
        <location evidence="2">Cell membrane</location>
        <topology evidence="2">Multi-pass membrane protein</topology>
    </subcellularLocation>
</comment>
<sequence>MRKDMTIGNPMKIILLFSLPVLLGNLFQQFYNMVDTVIVGQYLGEDALAAVGSTGCLMFLVLGFANGIAQGFGVMVSHAFGAKDMKLLRHCVALSLLLTVVISMILTVPTVAFSRQLLLWLNTPENILTLANRYIRVIFAGIFATMAYNVASGILRGIGDSRTPLYFLILSSGLNIFLDIFLIVVVKLGTAGAAYATVISQAVSAVLCFIVMFRKYDILRTTREDYYCDFHEIRRMLSVGIPMALNYSITAIGTMILQSAVNVFGSSVVAAFTAASKVSNIATQTMPTLGTAMATYCGQNLGAGKHDRIFRGMKDAFYLCFFAAGAAALLCCLAGPTMVGWFIHNPSEQTLHAAMQYLHIASIFMLPLAWIFVYRNGLQGLDRGLVPMLSGVLELFSRYAVILIATKPFGYVGVCSADAAAWLTTGILLIVTYMIWKHRVKKQLNAENATMNCIK</sequence>
<proteinExistence type="inferred from homology"/>
<evidence type="ECO:0000256" key="6">
    <source>
        <dbReference type="ARBA" id="ARBA00022449"/>
    </source>
</evidence>
<dbReference type="Proteomes" id="UP000095495">
    <property type="component" value="Unassembled WGS sequence"/>
</dbReference>
<feature type="transmembrane region" description="Helical" evidence="13">
    <location>
        <begin position="47"/>
        <end position="69"/>
    </location>
</feature>
<keyword evidence="5" id="KW-0813">Transport</keyword>
<dbReference type="Proteomes" id="UP000049979">
    <property type="component" value="Unassembled WGS sequence"/>
</dbReference>
<keyword evidence="7" id="KW-1003">Cell membrane</keyword>
<dbReference type="GO" id="GO:0005886">
    <property type="term" value="C:plasma membrane"/>
    <property type="evidence" value="ECO:0007669"/>
    <property type="project" value="UniProtKB-SubCell"/>
</dbReference>
<comment type="function">
    <text evidence="1">Multidrug efflux pump.</text>
</comment>
<evidence type="ECO:0000256" key="12">
    <source>
        <dbReference type="ARBA" id="ARBA00031636"/>
    </source>
</evidence>
<evidence type="ECO:0000256" key="13">
    <source>
        <dbReference type="SAM" id="Phobius"/>
    </source>
</evidence>
<dbReference type="AlphaFoldDB" id="A0A0M6WI15"/>
<reference evidence="14" key="2">
    <citation type="submission" date="2015-05" db="EMBL/GenBank/DDBJ databases">
        <authorList>
            <person name="Wang D.B."/>
            <person name="Wang M."/>
        </authorList>
    </citation>
    <scope>NUCLEOTIDE SEQUENCE [LARGE SCALE GENOMIC DNA]</scope>
    <source>
        <strain evidence="14">M72</strain>
    </source>
</reference>
<feature type="transmembrane region" description="Helical" evidence="13">
    <location>
        <begin position="192"/>
        <end position="213"/>
    </location>
</feature>
<dbReference type="RefSeq" id="WP_055067290.1">
    <property type="nucleotide sequence ID" value="NZ_CP173697.1"/>
</dbReference>
<evidence type="ECO:0000256" key="7">
    <source>
        <dbReference type="ARBA" id="ARBA00022475"/>
    </source>
</evidence>
<evidence type="ECO:0000256" key="2">
    <source>
        <dbReference type="ARBA" id="ARBA00004651"/>
    </source>
</evidence>
<dbReference type="Pfam" id="PF01554">
    <property type="entry name" value="MatE"/>
    <property type="match status" value="2"/>
</dbReference>
<dbReference type="PIRSF" id="PIRSF006603">
    <property type="entry name" value="DinF"/>
    <property type="match status" value="1"/>
</dbReference>
<comment type="similarity">
    <text evidence="3">Belongs to the multi antimicrobial extrusion (MATE) (TC 2.A.66.1) family.</text>
</comment>
<evidence type="ECO:0000256" key="3">
    <source>
        <dbReference type="ARBA" id="ARBA00010199"/>
    </source>
</evidence>
<evidence type="ECO:0000313" key="15">
    <source>
        <dbReference type="EMBL" id="CUM81838.1"/>
    </source>
</evidence>
<feature type="transmembrane region" description="Helical" evidence="13">
    <location>
        <begin position="355"/>
        <end position="373"/>
    </location>
</feature>
<evidence type="ECO:0000313" key="17">
    <source>
        <dbReference type="Proteomes" id="UP000095495"/>
    </source>
</evidence>
<keyword evidence="8 13" id="KW-0812">Transmembrane</keyword>
<dbReference type="GO" id="GO:0042910">
    <property type="term" value="F:xenobiotic transmembrane transporter activity"/>
    <property type="evidence" value="ECO:0007669"/>
    <property type="project" value="InterPro"/>
</dbReference>
<keyword evidence="16" id="KW-1185">Reference proteome</keyword>
<keyword evidence="11 13" id="KW-0472">Membrane</keyword>
<dbReference type="NCBIfam" id="TIGR00797">
    <property type="entry name" value="matE"/>
    <property type="match status" value="1"/>
</dbReference>
<dbReference type="GeneID" id="99748402"/>
<feature type="transmembrane region" description="Helical" evidence="13">
    <location>
        <begin position="165"/>
        <end position="186"/>
    </location>
</feature>
<reference evidence="16" key="1">
    <citation type="submission" date="2015-05" db="EMBL/GenBank/DDBJ databases">
        <authorList>
            <consortium name="Pathogen Informatics"/>
        </authorList>
    </citation>
    <scope>NUCLEOTIDE SEQUENCE [LARGE SCALE GENOMIC DNA]</scope>
    <source>
        <strain evidence="15 17">2789STDY5608863</strain>
        <strain evidence="16">M72</strain>
    </source>
</reference>
<evidence type="ECO:0000256" key="10">
    <source>
        <dbReference type="ARBA" id="ARBA00023065"/>
    </source>
</evidence>
<protein>
    <recommendedName>
        <fullName evidence="4">Probable multidrug resistance protein NorM</fullName>
    </recommendedName>
    <alternativeName>
        <fullName evidence="12">Multidrug-efflux transporter</fullName>
    </alternativeName>
</protein>
<evidence type="ECO:0000256" key="9">
    <source>
        <dbReference type="ARBA" id="ARBA00022989"/>
    </source>
</evidence>